<dbReference type="Proteomes" id="UP000324897">
    <property type="component" value="Chromosome 4"/>
</dbReference>
<dbReference type="PROSITE" id="PS51897">
    <property type="entry name" value="ANNEXIN_2"/>
    <property type="match status" value="4"/>
</dbReference>
<dbReference type="FunFam" id="1.10.220.10:FF:000001">
    <property type="entry name" value="Annexin"/>
    <property type="match status" value="1"/>
</dbReference>
<dbReference type="AlphaFoldDB" id="A0A5J9VNM5"/>
<evidence type="ECO:0000256" key="3">
    <source>
        <dbReference type="RuleBase" id="RU003540"/>
    </source>
</evidence>
<comment type="caution">
    <text evidence="4">The sequence shown here is derived from an EMBL/GenBank/DDBJ whole genome shotgun (WGS) entry which is preliminary data.</text>
</comment>
<dbReference type="InterPro" id="IPR018252">
    <property type="entry name" value="Annexin_repeat_CS"/>
</dbReference>
<dbReference type="PANTHER" id="PTHR10502:SF109">
    <property type="entry name" value="ANNEXIN"/>
    <property type="match status" value="1"/>
</dbReference>
<dbReference type="GO" id="GO:0009651">
    <property type="term" value="P:response to salt stress"/>
    <property type="evidence" value="ECO:0007669"/>
    <property type="project" value="TreeGrafter"/>
</dbReference>
<reference evidence="4 5" key="1">
    <citation type="journal article" date="2019" name="Sci. Rep.">
        <title>A high-quality genome of Eragrostis curvula grass provides insights into Poaceae evolution and supports new strategies to enhance forage quality.</title>
        <authorList>
            <person name="Carballo J."/>
            <person name="Santos B.A.C.M."/>
            <person name="Zappacosta D."/>
            <person name="Garbus I."/>
            <person name="Selva J.P."/>
            <person name="Gallo C.A."/>
            <person name="Diaz A."/>
            <person name="Albertini E."/>
            <person name="Caccamo M."/>
            <person name="Echenique V."/>
        </authorList>
    </citation>
    <scope>NUCLEOTIDE SEQUENCE [LARGE SCALE GENOMIC DNA]</scope>
    <source>
        <strain evidence="5">cv. Victoria</strain>
        <tissue evidence="4">Leaf</tissue>
    </source>
</reference>
<protein>
    <recommendedName>
        <fullName evidence="3">Annexin</fullName>
    </recommendedName>
</protein>
<dbReference type="OrthoDB" id="37886at2759"/>
<dbReference type="SUPFAM" id="SSF47874">
    <property type="entry name" value="Annexin"/>
    <property type="match status" value="1"/>
</dbReference>
<accession>A0A5J9VNM5</accession>
<dbReference type="SMART" id="SM00335">
    <property type="entry name" value="ANX"/>
    <property type="match status" value="3"/>
</dbReference>
<name>A0A5J9VNM5_9POAL</name>
<keyword evidence="3" id="KW-0111">Calcium/phospholipid-binding</keyword>
<gene>
    <name evidence="4" type="ORF">EJB05_10721</name>
</gene>
<keyword evidence="1 3" id="KW-0677">Repeat</keyword>
<keyword evidence="5" id="KW-1185">Reference proteome</keyword>
<dbReference type="InterPro" id="IPR001464">
    <property type="entry name" value="Annexin"/>
</dbReference>
<dbReference type="GO" id="GO:0009409">
    <property type="term" value="P:response to cold"/>
    <property type="evidence" value="ECO:0007669"/>
    <property type="project" value="TreeGrafter"/>
</dbReference>
<dbReference type="GO" id="GO:0005737">
    <property type="term" value="C:cytoplasm"/>
    <property type="evidence" value="ECO:0007669"/>
    <property type="project" value="TreeGrafter"/>
</dbReference>
<dbReference type="GO" id="GO:0005886">
    <property type="term" value="C:plasma membrane"/>
    <property type="evidence" value="ECO:0007669"/>
    <property type="project" value="TreeGrafter"/>
</dbReference>
<dbReference type="GO" id="GO:0009414">
    <property type="term" value="P:response to water deprivation"/>
    <property type="evidence" value="ECO:0007669"/>
    <property type="project" value="TreeGrafter"/>
</dbReference>
<dbReference type="PRINTS" id="PR00196">
    <property type="entry name" value="ANNEXIN"/>
</dbReference>
<keyword evidence="2 3" id="KW-0041">Annexin</keyword>
<dbReference type="PROSITE" id="PS00223">
    <property type="entry name" value="ANNEXIN_1"/>
    <property type="match status" value="1"/>
</dbReference>
<dbReference type="GO" id="GO:0005509">
    <property type="term" value="F:calcium ion binding"/>
    <property type="evidence" value="ECO:0007669"/>
    <property type="project" value="InterPro"/>
</dbReference>
<evidence type="ECO:0000256" key="2">
    <source>
        <dbReference type="ARBA" id="ARBA00023216"/>
    </source>
</evidence>
<feature type="non-terminal residue" evidence="4">
    <location>
        <position position="1"/>
    </location>
</feature>
<dbReference type="Pfam" id="PF00191">
    <property type="entry name" value="Annexin"/>
    <property type="match status" value="3"/>
</dbReference>
<dbReference type="EMBL" id="RWGY01000007">
    <property type="protein sequence ID" value="TVU37408.1"/>
    <property type="molecule type" value="Genomic_DNA"/>
</dbReference>
<evidence type="ECO:0000313" key="5">
    <source>
        <dbReference type="Proteomes" id="UP000324897"/>
    </source>
</evidence>
<organism evidence="4 5">
    <name type="scientific">Eragrostis curvula</name>
    <name type="common">weeping love grass</name>
    <dbReference type="NCBI Taxonomy" id="38414"/>
    <lineage>
        <taxon>Eukaryota</taxon>
        <taxon>Viridiplantae</taxon>
        <taxon>Streptophyta</taxon>
        <taxon>Embryophyta</taxon>
        <taxon>Tracheophyta</taxon>
        <taxon>Spermatophyta</taxon>
        <taxon>Magnoliopsida</taxon>
        <taxon>Liliopsida</taxon>
        <taxon>Poales</taxon>
        <taxon>Poaceae</taxon>
        <taxon>PACMAD clade</taxon>
        <taxon>Chloridoideae</taxon>
        <taxon>Eragrostideae</taxon>
        <taxon>Eragrostidinae</taxon>
        <taxon>Eragrostis</taxon>
    </lineage>
</organism>
<dbReference type="FunFam" id="1.10.220.10:FF:000009">
    <property type="entry name" value="Annexin"/>
    <property type="match status" value="1"/>
</dbReference>
<dbReference type="GO" id="GO:0001786">
    <property type="term" value="F:phosphatidylserine binding"/>
    <property type="evidence" value="ECO:0007669"/>
    <property type="project" value="TreeGrafter"/>
</dbReference>
<dbReference type="GO" id="GO:0005544">
    <property type="term" value="F:calcium-dependent phospholipid binding"/>
    <property type="evidence" value="ECO:0007669"/>
    <property type="project" value="UniProtKB-KW"/>
</dbReference>
<dbReference type="Gramene" id="TVU37408">
    <property type="protein sequence ID" value="TVU37408"/>
    <property type="gene ID" value="EJB05_10721"/>
</dbReference>
<proteinExistence type="inferred from homology"/>
<dbReference type="InterPro" id="IPR018502">
    <property type="entry name" value="Annexin_repeat"/>
</dbReference>
<evidence type="ECO:0000256" key="1">
    <source>
        <dbReference type="ARBA" id="ARBA00022737"/>
    </source>
</evidence>
<comment type="domain">
    <text evidence="3">A pair of annexin repeats may form one binding site for calcium and phospholipid.</text>
</comment>
<dbReference type="PANTHER" id="PTHR10502">
    <property type="entry name" value="ANNEXIN"/>
    <property type="match status" value="1"/>
</dbReference>
<evidence type="ECO:0000313" key="4">
    <source>
        <dbReference type="EMBL" id="TVU37408.1"/>
    </source>
</evidence>
<sequence>MSTVAVPSPVPTPSDDAESLKKALQGNASRWRADKGALIEILCRRTAAQRAAIRRAYVFLQREHLLNCFRDNLSRHCQLSVDFWKAMLLWTMDPAERDANLVHEALKRQKDENYILVLIEVSCASTPDHLMAVRSFYRDLFGCSVEEDVASSRALQEPLKKMLVSLVSSYRYAGEHVDMDVAKLEAAQLSEAVREKQLQGNEVARIISTRSKSQLTATFQCYKEEHGTDIVEDINSHCKGRFARMLKSAVWCLTSPEKHFAEVIRHSVLGLGTYEDMLTRVIVSRAEIDMKQIKEEYKATYKSSVIGDVAGDTSFSYRNMLLALVGSESEEPDDVPSPGAKTSCKCAIMHGV</sequence>
<keyword evidence="3" id="KW-0106">Calcium</keyword>
<dbReference type="GO" id="GO:0009408">
    <property type="term" value="P:response to heat"/>
    <property type="evidence" value="ECO:0007669"/>
    <property type="project" value="TreeGrafter"/>
</dbReference>
<dbReference type="InterPro" id="IPR037104">
    <property type="entry name" value="Annexin_sf"/>
</dbReference>
<dbReference type="Gene3D" id="1.10.220.10">
    <property type="entry name" value="Annexin"/>
    <property type="match status" value="4"/>
</dbReference>
<comment type="similarity">
    <text evidence="3">Belongs to the annexin family.</text>
</comment>